<dbReference type="GeneID" id="20528207"/>
<comment type="cofactor">
    <cofactor evidence="1">
        <name>pyridoxal 5'-phosphate</name>
        <dbReference type="ChEBI" id="CHEBI:597326"/>
    </cofactor>
</comment>
<dbReference type="AlphaFoldDB" id="A0A058Z6Z5"/>
<comment type="similarity">
    <text evidence="2">Belongs to the class-II pyridoxal-phosphate-dependent aminotransferase family.</text>
</comment>
<dbReference type="SUPFAM" id="SSF53383">
    <property type="entry name" value="PLP-dependent transferases"/>
    <property type="match status" value="1"/>
</dbReference>
<dbReference type="eggNOG" id="KOG1360">
    <property type="taxonomic scope" value="Eukaryota"/>
</dbReference>
<dbReference type="InterPro" id="IPR050087">
    <property type="entry name" value="AON_synthase_class-II"/>
</dbReference>
<dbReference type="Gene3D" id="3.40.640.10">
    <property type="entry name" value="Type I PLP-dependent aspartate aminotransferase-like (Major domain)"/>
    <property type="match status" value="1"/>
</dbReference>
<reference evidence="7" key="1">
    <citation type="submission" date="2013-04" db="EMBL/GenBank/DDBJ databases">
        <title>The Genome Sequence of Fonticula alba ATCC 38817.</title>
        <authorList>
            <consortium name="The Broad Institute Genomics Platform"/>
            <person name="Russ C."/>
            <person name="Cuomo C."/>
            <person name="Burger G."/>
            <person name="Gray M.W."/>
            <person name="Holland P.W.H."/>
            <person name="King N."/>
            <person name="Lang F.B.F."/>
            <person name="Roger A.J."/>
            <person name="Ruiz-Trillo I."/>
            <person name="Brown M."/>
            <person name="Walker B."/>
            <person name="Young S."/>
            <person name="Zeng Q."/>
            <person name="Gargeya S."/>
            <person name="Fitzgerald M."/>
            <person name="Haas B."/>
            <person name="Abouelleil A."/>
            <person name="Allen A.W."/>
            <person name="Alvarado L."/>
            <person name="Arachchi H.M."/>
            <person name="Berlin A.M."/>
            <person name="Chapman S.B."/>
            <person name="Gainer-Dewar J."/>
            <person name="Goldberg J."/>
            <person name="Griggs A."/>
            <person name="Gujja S."/>
            <person name="Hansen M."/>
            <person name="Howarth C."/>
            <person name="Imamovic A."/>
            <person name="Ireland A."/>
            <person name="Larimer J."/>
            <person name="McCowan C."/>
            <person name="Murphy C."/>
            <person name="Pearson M."/>
            <person name="Poon T.W."/>
            <person name="Priest M."/>
            <person name="Roberts A."/>
            <person name="Saif S."/>
            <person name="Shea T."/>
            <person name="Sisk P."/>
            <person name="Sykes S."/>
            <person name="Wortman J."/>
            <person name="Nusbaum C."/>
            <person name="Birren B."/>
        </authorList>
    </citation>
    <scope>NUCLEOTIDE SEQUENCE [LARGE SCALE GENOMIC DNA]</scope>
    <source>
        <strain evidence="7">ATCC 38817</strain>
    </source>
</reference>
<dbReference type="Gene3D" id="3.90.1150.10">
    <property type="entry name" value="Aspartate Aminotransferase, domain 1"/>
    <property type="match status" value="2"/>
</dbReference>
<dbReference type="RefSeq" id="XP_009495621.1">
    <property type="nucleotide sequence ID" value="XM_009497346.1"/>
</dbReference>
<dbReference type="Proteomes" id="UP000030693">
    <property type="component" value="Unassembled WGS sequence"/>
</dbReference>
<dbReference type="InterPro" id="IPR004839">
    <property type="entry name" value="Aminotransferase_I/II_large"/>
</dbReference>
<proteinExistence type="inferred from homology"/>
<dbReference type="EMBL" id="KB932205">
    <property type="protein sequence ID" value="KCV70015.1"/>
    <property type="molecule type" value="Genomic_DNA"/>
</dbReference>
<keyword evidence="8" id="KW-1185">Reference proteome</keyword>
<feature type="domain" description="Aminotransferase class I/classII large" evidence="6">
    <location>
        <begin position="307"/>
        <end position="680"/>
    </location>
</feature>
<accession>A0A058Z6Z5</accession>
<dbReference type="GO" id="GO:0003870">
    <property type="term" value="F:5-aminolevulinate synthase activity"/>
    <property type="evidence" value="ECO:0007669"/>
    <property type="project" value="InterPro"/>
</dbReference>
<dbReference type="GO" id="GO:0005739">
    <property type="term" value="C:mitochondrion"/>
    <property type="evidence" value="ECO:0007669"/>
    <property type="project" value="TreeGrafter"/>
</dbReference>
<dbReference type="CDD" id="cd06454">
    <property type="entry name" value="KBL_like"/>
    <property type="match status" value="1"/>
</dbReference>
<dbReference type="InterPro" id="IPR015421">
    <property type="entry name" value="PyrdxlP-dep_Trfase_major"/>
</dbReference>
<dbReference type="PANTHER" id="PTHR13693">
    <property type="entry name" value="CLASS II AMINOTRANSFERASE/8-AMINO-7-OXONONANOATE SYNTHASE"/>
    <property type="match status" value="1"/>
</dbReference>
<evidence type="ECO:0000256" key="5">
    <source>
        <dbReference type="ARBA" id="ARBA00023315"/>
    </source>
</evidence>
<dbReference type="GO" id="GO:0030170">
    <property type="term" value="F:pyridoxal phosphate binding"/>
    <property type="evidence" value="ECO:0007669"/>
    <property type="project" value="InterPro"/>
</dbReference>
<dbReference type="InterPro" id="IPR010961">
    <property type="entry name" value="4pyrrol_synth_NH2levulA_synth"/>
</dbReference>
<name>A0A058Z6Z5_FONAL</name>
<protein>
    <recommendedName>
        <fullName evidence="6">Aminotransferase class I/classII large domain-containing protein</fullName>
    </recommendedName>
</protein>
<evidence type="ECO:0000256" key="1">
    <source>
        <dbReference type="ARBA" id="ARBA00001933"/>
    </source>
</evidence>
<keyword evidence="4" id="KW-0663">Pyridoxal phosphate</keyword>
<evidence type="ECO:0000313" key="8">
    <source>
        <dbReference type="Proteomes" id="UP000030693"/>
    </source>
</evidence>
<dbReference type="OrthoDB" id="10263824at2759"/>
<evidence type="ECO:0000256" key="2">
    <source>
        <dbReference type="ARBA" id="ARBA00008392"/>
    </source>
</evidence>
<dbReference type="NCBIfam" id="TIGR01821">
    <property type="entry name" value="5aminolev_synth"/>
    <property type="match status" value="1"/>
</dbReference>
<dbReference type="PANTHER" id="PTHR13693:SF102">
    <property type="entry name" value="2-AMINO-3-KETOBUTYRATE COENZYME A LIGASE, MITOCHONDRIAL"/>
    <property type="match status" value="1"/>
</dbReference>
<gene>
    <name evidence="7" type="ORF">H696_03482</name>
</gene>
<evidence type="ECO:0000259" key="6">
    <source>
        <dbReference type="Pfam" id="PF00155"/>
    </source>
</evidence>
<dbReference type="InterPro" id="IPR015424">
    <property type="entry name" value="PyrdxlP-dep_Trfase"/>
</dbReference>
<dbReference type="FunFam" id="3.40.640.10:FF:000006">
    <property type="entry name" value="5-aminolevulinate synthase, mitochondrial"/>
    <property type="match status" value="1"/>
</dbReference>
<dbReference type="Pfam" id="PF00155">
    <property type="entry name" value="Aminotran_1_2"/>
    <property type="match status" value="1"/>
</dbReference>
<dbReference type="STRING" id="691883.A0A058Z6Z5"/>
<keyword evidence="3" id="KW-0808">Transferase</keyword>
<keyword evidence="5" id="KW-0012">Acyltransferase</keyword>
<evidence type="ECO:0000256" key="4">
    <source>
        <dbReference type="ARBA" id="ARBA00022898"/>
    </source>
</evidence>
<dbReference type="InterPro" id="IPR015422">
    <property type="entry name" value="PyrdxlP-dep_Trfase_small"/>
</dbReference>
<organism evidence="7">
    <name type="scientific">Fonticula alba</name>
    <name type="common">Slime mold</name>
    <dbReference type="NCBI Taxonomy" id="691883"/>
    <lineage>
        <taxon>Eukaryota</taxon>
        <taxon>Rotosphaerida</taxon>
        <taxon>Fonticulaceae</taxon>
        <taxon>Fonticula</taxon>
    </lineage>
</organism>
<dbReference type="GO" id="GO:0006783">
    <property type="term" value="P:heme biosynthetic process"/>
    <property type="evidence" value="ECO:0007669"/>
    <property type="project" value="TreeGrafter"/>
</dbReference>
<evidence type="ECO:0000256" key="3">
    <source>
        <dbReference type="ARBA" id="ARBA00022679"/>
    </source>
</evidence>
<sequence length="731" mass="75414">MDKVIMSAARRCPYVAHMAFPAGNPFKGAAVTMPCRARHTAAVAAFNQRAAAAAATTTTAAGLAAPADTPVIGANAAGYATSVPEVSPGVRTPSKLPLADLSTGTPPDSLFENVVSGFGQCGSGNGGCSHQPAPSAGSCGHAAAGAGSCASGVAASSGYHAVLRAQQASGSCCGGRCGGSAAMTATPVVADRTRDFPAGAFAYDAFFQEQVEAKRRDRSYRVFNNVNRIAGAFPAATHLSTVSLSSAMALAGAAAVAANADGPASTGSSVCPVTGQRDPTGPLPAETDPACPVTASDRGAAQIHPRDVTVWCSNDYLGLGQHPEVLGSIKAAVDAHGAGAGGTRNIAGTSAAHLALEKRLAELHRQPAALVFQSCYVANDTALATLGAQLAAASPTGRCIFYSDALNHASMIHGMRHAGPKAHRRIFRHNDVAHLEELLEADAAEEERAARESGLFVPGQPIPRSPRVVVFESVYSMCGTVGPIADICKVAQRHGALTFLDEVHAVGLYGATGAGVAERDGLMDQVDIVSGTLGKAFGNVGGYIAGSHSLIDTLRSYAPGFIFTTAMPPHVAAGALAAVELSASPSVGGHLRQFHGEAVADIKSRLMDLGIPVLANDTHIVPVMVYDAALARRVSDHLLHRYGIYVQAINQPTVARGAERLRVTPSPVHTTAMRDHFVEAMDAVWRDFGLPRVEPGTSVTEFWRPDFLQASDAQLQVLEANAAPIAHPQRV</sequence>
<evidence type="ECO:0000313" key="7">
    <source>
        <dbReference type="EMBL" id="KCV70015.1"/>
    </source>
</evidence>